<gene>
    <name evidence="2" type="ORF">A2876_05240</name>
</gene>
<name>A0A1F4YDD2_9BACT</name>
<reference evidence="2 3" key="1">
    <citation type="journal article" date="2016" name="Nat. Commun.">
        <title>Thousands of microbial genomes shed light on interconnected biogeochemical processes in an aquifer system.</title>
        <authorList>
            <person name="Anantharaman K."/>
            <person name="Brown C.T."/>
            <person name="Hug L.A."/>
            <person name="Sharon I."/>
            <person name="Castelle C.J."/>
            <person name="Probst A.J."/>
            <person name="Thomas B.C."/>
            <person name="Singh A."/>
            <person name="Wilkins M.J."/>
            <person name="Karaoz U."/>
            <person name="Brodie E.L."/>
            <person name="Williams K.H."/>
            <person name="Hubbard S.S."/>
            <person name="Banfield J.F."/>
        </authorList>
    </citation>
    <scope>NUCLEOTIDE SEQUENCE [LARGE SCALE GENOMIC DNA]</scope>
</reference>
<dbReference type="PANTHER" id="PTHR43685">
    <property type="entry name" value="GLYCOSYLTRANSFERASE"/>
    <property type="match status" value="1"/>
</dbReference>
<feature type="domain" description="Glycosyltransferase 2-like" evidence="1">
    <location>
        <begin position="5"/>
        <end position="165"/>
    </location>
</feature>
<evidence type="ECO:0000313" key="2">
    <source>
        <dbReference type="EMBL" id="OGC91997.1"/>
    </source>
</evidence>
<sequence length="235" mass="26487">MNPVSVIVRCKNEEKTISSCLKSIRSQSIKPWEIILADNLSTDSTRKIARLYGCKIINIPNPFNHAGSCNLAIKSSKGEIIVITNGHSIPIGRHWLETALTCFKDPKTAGVFGCQHSGNSASVWEKIEKKISGFNARTIRKYHRVSFRSGGLLSTACAAIRKDLWKKYPFNEDISQKLGGGEDTDWAFHFIKDGYTIVQHPNFSVYHSHNDSLVKLTHRLSKYAISYLPIYLKYI</sequence>
<accession>A0A1F4YDD2</accession>
<dbReference type="EMBL" id="MEXH01000025">
    <property type="protein sequence ID" value="OGC91997.1"/>
    <property type="molecule type" value="Genomic_DNA"/>
</dbReference>
<dbReference type="Pfam" id="PF00535">
    <property type="entry name" value="Glycos_transf_2"/>
    <property type="match status" value="1"/>
</dbReference>
<evidence type="ECO:0000259" key="1">
    <source>
        <dbReference type="Pfam" id="PF00535"/>
    </source>
</evidence>
<dbReference type="AlphaFoldDB" id="A0A1F4YDD2"/>
<organism evidence="2 3">
    <name type="scientific">Candidatus Amesbacteria bacterium RIFCSPHIGHO2_01_FULL_48_32b</name>
    <dbReference type="NCBI Taxonomy" id="1797253"/>
    <lineage>
        <taxon>Bacteria</taxon>
        <taxon>Candidatus Amesiibacteriota</taxon>
    </lineage>
</organism>
<dbReference type="Gene3D" id="3.90.550.10">
    <property type="entry name" value="Spore Coat Polysaccharide Biosynthesis Protein SpsA, Chain A"/>
    <property type="match status" value="1"/>
</dbReference>
<dbReference type="PANTHER" id="PTHR43685:SF13">
    <property type="entry name" value="O ANTIGEN BIOSYNTHESIS RHAMNOSYLTRANSFERASE RFBN"/>
    <property type="match status" value="1"/>
</dbReference>
<dbReference type="Proteomes" id="UP000178176">
    <property type="component" value="Unassembled WGS sequence"/>
</dbReference>
<comment type="caution">
    <text evidence="2">The sequence shown here is derived from an EMBL/GenBank/DDBJ whole genome shotgun (WGS) entry which is preliminary data.</text>
</comment>
<dbReference type="GO" id="GO:0044010">
    <property type="term" value="P:single-species biofilm formation"/>
    <property type="evidence" value="ECO:0007669"/>
    <property type="project" value="TreeGrafter"/>
</dbReference>
<dbReference type="InterPro" id="IPR050834">
    <property type="entry name" value="Glycosyltransf_2"/>
</dbReference>
<proteinExistence type="predicted"/>
<evidence type="ECO:0000313" key="3">
    <source>
        <dbReference type="Proteomes" id="UP000178176"/>
    </source>
</evidence>
<dbReference type="SUPFAM" id="SSF53448">
    <property type="entry name" value="Nucleotide-diphospho-sugar transferases"/>
    <property type="match status" value="1"/>
</dbReference>
<dbReference type="InterPro" id="IPR029044">
    <property type="entry name" value="Nucleotide-diphossugar_trans"/>
</dbReference>
<protein>
    <recommendedName>
        <fullName evidence="1">Glycosyltransferase 2-like domain-containing protein</fullName>
    </recommendedName>
</protein>
<dbReference type="InterPro" id="IPR001173">
    <property type="entry name" value="Glyco_trans_2-like"/>
</dbReference>